<dbReference type="EC" id="2.7.7.65" evidence="1"/>
<dbReference type="NCBIfam" id="TIGR00254">
    <property type="entry name" value="GGDEF"/>
    <property type="match status" value="1"/>
</dbReference>
<keyword evidence="3" id="KW-0812">Transmembrane</keyword>
<dbReference type="Proteomes" id="UP000315724">
    <property type="component" value="Chromosome"/>
</dbReference>
<evidence type="ECO:0000313" key="5">
    <source>
        <dbReference type="EMBL" id="QDT32680.1"/>
    </source>
</evidence>
<dbReference type="KEGG" id="tpol:Mal48_19270"/>
<dbReference type="PROSITE" id="PS50887">
    <property type="entry name" value="GGDEF"/>
    <property type="match status" value="1"/>
</dbReference>
<feature type="transmembrane region" description="Helical" evidence="3">
    <location>
        <begin position="12"/>
        <end position="30"/>
    </location>
</feature>
<evidence type="ECO:0000256" key="1">
    <source>
        <dbReference type="ARBA" id="ARBA00012528"/>
    </source>
</evidence>
<dbReference type="AlphaFoldDB" id="A0A517QM18"/>
<dbReference type="InterPro" id="IPR050469">
    <property type="entry name" value="Diguanylate_Cyclase"/>
</dbReference>
<dbReference type="OrthoDB" id="244535at2"/>
<sequence>MVTLQTDALNLIGLMVAGSFVSGLLLWSRFRYLQDQSNQLLKELAEVQQTSKKSRKKCEKFEFEVDWLKLAQLQHRSEIHFLNLWKSSCENPEACLAWLVLNGDTLEATDHSQQSPDVVACFPEHLNYFCIERSSQQNRFQELPEHIEKLHLFRCAHDSPERLILIVSQLPCFATERIDLERLSELTGFVKNTSRTLTTADASLDENLEDLIAREMLEIRSLLDVEFQSPTEMMEGFLNKLACLSGYEFASLYLSETDSLKVEELSHFASGGILQGQTSQESWNESEQKYLQSTDPAFDQPLIITPESILECDKEIPFRCGLLIPVRHEQESIGLLFLTHSDSTMPSDEDARLIEWASTFLIQTLNKELTRTEIMDQARRDPLTHLANRRTFDLELDRLMQHANHANEPLSLVLVDIDHFKAVNDQFGHPTGDVVLQQVANILAQTTNELRVTDHAIAARYGGEEFALILPNIGEQGAVRIANQIREAIADQKIQTARTSLSVTASFGVAAFRGVELQPSELIQLSDVALYQAKNSGRNQVCSARELLSQHPEIGSKPFSKS</sequence>
<dbReference type="SMART" id="SM00267">
    <property type="entry name" value="GGDEF"/>
    <property type="match status" value="1"/>
</dbReference>
<dbReference type="Pfam" id="PF00990">
    <property type="entry name" value="GGDEF"/>
    <property type="match status" value="1"/>
</dbReference>
<dbReference type="InterPro" id="IPR000160">
    <property type="entry name" value="GGDEF_dom"/>
</dbReference>
<dbReference type="PANTHER" id="PTHR45138">
    <property type="entry name" value="REGULATORY COMPONENTS OF SENSORY TRANSDUCTION SYSTEM"/>
    <property type="match status" value="1"/>
</dbReference>
<evidence type="ECO:0000259" key="4">
    <source>
        <dbReference type="PROSITE" id="PS50887"/>
    </source>
</evidence>
<dbReference type="FunFam" id="3.30.70.270:FF:000001">
    <property type="entry name" value="Diguanylate cyclase domain protein"/>
    <property type="match status" value="1"/>
</dbReference>
<dbReference type="PANTHER" id="PTHR45138:SF9">
    <property type="entry name" value="DIGUANYLATE CYCLASE DGCM-RELATED"/>
    <property type="match status" value="1"/>
</dbReference>
<dbReference type="SUPFAM" id="SSF55781">
    <property type="entry name" value="GAF domain-like"/>
    <property type="match status" value="1"/>
</dbReference>
<keyword evidence="6" id="KW-1185">Reference proteome</keyword>
<accession>A0A517QM18</accession>
<dbReference type="InterPro" id="IPR043128">
    <property type="entry name" value="Rev_trsase/Diguanyl_cyclase"/>
</dbReference>
<dbReference type="CDD" id="cd01949">
    <property type="entry name" value="GGDEF"/>
    <property type="match status" value="1"/>
</dbReference>
<organism evidence="5 6">
    <name type="scientific">Thalassoglobus polymorphus</name>
    <dbReference type="NCBI Taxonomy" id="2527994"/>
    <lineage>
        <taxon>Bacteria</taxon>
        <taxon>Pseudomonadati</taxon>
        <taxon>Planctomycetota</taxon>
        <taxon>Planctomycetia</taxon>
        <taxon>Planctomycetales</taxon>
        <taxon>Planctomycetaceae</taxon>
        <taxon>Thalassoglobus</taxon>
    </lineage>
</organism>
<dbReference type="SUPFAM" id="SSF55073">
    <property type="entry name" value="Nucleotide cyclase"/>
    <property type="match status" value="1"/>
</dbReference>
<dbReference type="EMBL" id="CP036267">
    <property type="protein sequence ID" value="QDT32680.1"/>
    <property type="molecule type" value="Genomic_DNA"/>
</dbReference>
<gene>
    <name evidence="5" type="primary">cph2</name>
    <name evidence="5" type="ORF">Mal48_19270</name>
</gene>
<name>A0A517QM18_9PLAN</name>
<keyword evidence="3" id="KW-0472">Membrane</keyword>
<evidence type="ECO:0000256" key="3">
    <source>
        <dbReference type="SAM" id="Phobius"/>
    </source>
</evidence>
<proteinExistence type="predicted"/>
<dbReference type="Gene3D" id="3.30.70.270">
    <property type="match status" value="1"/>
</dbReference>
<evidence type="ECO:0000256" key="2">
    <source>
        <dbReference type="ARBA" id="ARBA00034247"/>
    </source>
</evidence>
<evidence type="ECO:0000313" key="6">
    <source>
        <dbReference type="Proteomes" id="UP000315724"/>
    </source>
</evidence>
<keyword evidence="3" id="KW-1133">Transmembrane helix</keyword>
<dbReference type="GO" id="GO:0052621">
    <property type="term" value="F:diguanylate cyclase activity"/>
    <property type="evidence" value="ECO:0007669"/>
    <property type="project" value="UniProtKB-EC"/>
</dbReference>
<dbReference type="RefSeq" id="WP_145198112.1">
    <property type="nucleotide sequence ID" value="NZ_CP036267.1"/>
</dbReference>
<feature type="domain" description="GGDEF" evidence="4">
    <location>
        <begin position="408"/>
        <end position="546"/>
    </location>
</feature>
<reference evidence="5 6" key="1">
    <citation type="submission" date="2019-02" db="EMBL/GenBank/DDBJ databases">
        <title>Deep-cultivation of Planctomycetes and their phenomic and genomic characterization uncovers novel biology.</title>
        <authorList>
            <person name="Wiegand S."/>
            <person name="Jogler M."/>
            <person name="Boedeker C."/>
            <person name="Pinto D."/>
            <person name="Vollmers J."/>
            <person name="Rivas-Marin E."/>
            <person name="Kohn T."/>
            <person name="Peeters S.H."/>
            <person name="Heuer A."/>
            <person name="Rast P."/>
            <person name="Oberbeckmann S."/>
            <person name="Bunk B."/>
            <person name="Jeske O."/>
            <person name="Meyerdierks A."/>
            <person name="Storesund J.E."/>
            <person name="Kallscheuer N."/>
            <person name="Luecker S."/>
            <person name="Lage O.M."/>
            <person name="Pohl T."/>
            <person name="Merkel B.J."/>
            <person name="Hornburger P."/>
            <person name="Mueller R.-W."/>
            <person name="Bruemmer F."/>
            <person name="Labrenz M."/>
            <person name="Spormann A.M."/>
            <person name="Op den Camp H."/>
            <person name="Overmann J."/>
            <person name="Amann R."/>
            <person name="Jetten M.S.M."/>
            <person name="Mascher T."/>
            <person name="Medema M.H."/>
            <person name="Devos D.P."/>
            <person name="Kaster A.-K."/>
            <person name="Ovreas L."/>
            <person name="Rohde M."/>
            <person name="Galperin M.Y."/>
            <person name="Jogler C."/>
        </authorList>
    </citation>
    <scope>NUCLEOTIDE SEQUENCE [LARGE SCALE GENOMIC DNA]</scope>
    <source>
        <strain evidence="5 6">Mal48</strain>
    </source>
</reference>
<dbReference type="InterPro" id="IPR029787">
    <property type="entry name" value="Nucleotide_cyclase"/>
</dbReference>
<comment type="catalytic activity">
    <reaction evidence="2">
        <text>2 GTP = 3',3'-c-di-GMP + 2 diphosphate</text>
        <dbReference type="Rhea" id="RHEA:24898"/>
        <dbReference type="ChEBI" id="CHEBI:33019"/>
        <dbReference type="ChEBI" id="CHEBI:37565"/>
        <dbReference type="ChEBI" id="CHEBI:58805"/>
        <dbReference type="EC" id="2.7.7.65"/>
    </reaction>
</comment>
<protein>
    <recommendedName>
        <fullName evidence="1">diguanylate cyclase</fullName>
        <ecNumber evidence="1">2.7.7.65</ecNumber>
    </recommendedName>
</protein>